<reference evidence="1 2" key="1">
    <citation type="submission" date="2016-01" db="EMBL/GenBank/DDBJ databases">
        <title>Genome Sequences of Twelve Sporeforming Bacillus Species Isolated from Foods.</title>
        <authorList>
            <person name="Berendsen E.M."/>
            <person name="Wells-Bennik M.H."/>
            <person name="Krawcyk A.O."/>
            <person name="De Jong A."/>
            <person name="Holsappel S."/>
            <person name="Eijlander R.T."/>
            <person name="Kuipers O.P."/>
        </authorList>
    </citation>
    <scope>NUCLEOTIDE SEQUENCE [LARGE SCALE GENOMIC DNA]</scope>
    <source>
        <strain evidence="1 2">B4099</strain>
    </source>
</reference>
<evidence type="ECO:0000313" key="1">
    <source>
        <dbReference type="EMBL" id="KYC71466.1"/>
    </source>
</evidence>
<organism evidence="1 2">
    <name type="scientific">Heyndrickxia coagulans</name>
    <name type="common">Weizmannia coagulans</name>
    <dbReference type="NCBI Taxonomy" id="1398"/>
    <lineage>
        <taxon>Bacteria</taxon>
        <taxon>Bacillati</taxon>
        <taxon>Bacillota</taxon>
        <taxon>Bacilli</taxon>
        <taxon>Bacillales</taxon>
        <taxon>Bacillaceae</taxon>
        <taxon>Heyndrickxia</taxon>
    </lineage>
</organism>
<dbReference type="PATRIC" id="fig|1398.25.peg.2026"/>
<sequence length="43" mass="5128">MILSFCKARAPICLMMTFCSRQKRGNILFTYIDIKCKKTLRRK</sequence>
<gene>
    <name evidence="1" type="ORF">B4099_2363</name>
</gene>
<dbReference type="EMBL" id="LQYI01000028">
    <property type="protein sequence ID" value="KYC71466.1"/>
    <property type="molecule type" value="Genomic_DNA"/>
</dbReference>
<dbReference type="AlphaFoldDB" id="A0A150KGJ2"/>
<proteinExistence type="predicted"/>
<accession>A0A150KGJ2</accession>
<protein>
    <submittedName>
        <fullName evidence="1">Uncharacterized protein</fullName>
    </submittedName>
</protein>
<evidence type="ECO:0000313" key="2">
    <source>
        <dbReference type="Proteomes" id="UP000075304"/>
    </source>
</evidence>
<dbReference type="Proteomes" id="UP000075304">
    <property type="component" value="Unassembled WGS sequence"/>
</dbReference>
<name>A0A150KGJ2_HEYCO</name>
<comment type="caution">
    <text evidence="1">The sequence shown here is derived from an EMBL/GenBank/DDBJ whole genome shotgun (WGS) entry which is preliminary data.</text>
</comment>